<dbReference type="Proteomes" id="UP000000428">
    <property type="component" value="Chromosome"/>
</dbReference>
<protein>
    <submittedName>
        <fullName evidence="2">Uncharacterized protein</fullName>
    </submittedName>
</protein>
<reference evidence="2 3" key="2">
    <citation type="journal article" date="2003" name="Nat. Biotechnol.">
        <title>Complete genome sequence and comparative analysis of the industrial microorganism Streptomyces avermitilis.</title>
        <authorList>
            <person name="Ikeda H."/>
            <person name="Ishikawa J."/>
            <person name="Hanamoto A."/>
            <person name="Shinose M."/>
            <person name="Kikuchi H."/>
            <person name="Shiba T."/>
            <person name="Sakaki Y."/>
            <person name="Hattori M."/>
            <person name="Omura S."/>
        </authorList>
    </citation>
    <scope>NUCLEOTIDE SEQUENCE [LARGE SCALE GENOMIC DNA]</scope>
    <source>
        <strain evidence="3">ATCC 31267 / DSM 46492 / JCM 5070 / NBRC 14893 / NCIMB 12804 / NRRL 8165 / MA-4680</strain>
    </source>
</reference>
<dbReference type="AlphaFoldDB" id="Q82LD8"/>
<sequence length="93" mass="10401">MTMVPNPGQQIAWQNQLRTNQQVFSNNAAQYDRRRRRNRGRPASGLAGVLKLLLLVAVVVLLAENPGLRAELWTFAQNLGAYVQGLWADTRNG</sequence>
<reference evidence="2 3" key="1">
    <citation type="journal article" date="2001" name="Proc. Natl. Acad. Sci. U.S.A.">
        <title>Genome sequence of an industrial microorganism Streptomyces avermitilis: deducing the ability of producing secondary metabolites.</title>
        <authorList>
            <person name="Omura S."/>
            <person name="Ikeda H."/>
            <person name="Ishikawa J."/>
            <person name="Hanamoto A."/>
            <person name="Takahashi C."/>
            <person name="Shinose M."/>
            <person name="Takahashi Y."/>
            <person name="Horikawa H."/>
            <person name="Nakazawa H."/>
            <person name="Osonoe T."/>
            <person name="Kikuchi H."/>
            <person name="Shiba T."/>
            <person name="Sakaki Y."/>
            <person name="Hattori M."/>
        </authorList>
    </citation>
    <scope>NUCLEOTIDE SEQUENCE [LARGE SCALE GENOMIC DNA]</scope>
    <source>
        <strain evidence="3">ATCC 31267 / DSM 46492 / JCM 5070 / NBRC 14893 / NCIMB 12804 / NRRL 8165 / MA-4680</strain>
    </source>
</reference>
<evidence type="ECO:0000313" key="2">
    <source>
        <dbReference type="EMBL" id="BAC69783.1"/>
    </source>
</evidence>
<feature type="transmembrane region" description="Helical" evidence="1">
    <location>
        <begin position="43"/>
        <end position="63"/>
    </location>
</feature>
<keyword evidence="1" id="KW-0472">Membrane</keyword>
<evidence type="ECO:0000256" key="1">
    <source>
        <dbReference type="SAM" id="Phobius"/>
    </source>
</evidence>
<gene>
    <name evidence="2" type="ORF">SAVERM_2072</name>
</gene>
<organism evidence="2 3">
    <name type="scientific">Streptomyces avermitilis (strain ATCC 31267 / DSM 46492 / JCM 5070 / NBRC 14893 / NCIMB 12804 / NRRL 8165 / MA-4680)</name>
    <dbReference type="NCBI Taxonomy" id="227882"/>
    <lineage>
        <taxon>Bacteria</taxon>
        <taxon>Bacillati</taxon>
        <taxon>Actinomycetota</taxon>
        <taxon>Actinomycetes</taxon>
        <taxon>Kitasatosporales</taxon>
        <taxon>Streptomycetaceae</taxon>
        <taxon>Streptomyces</taxon>
    </lineage>
</organism>
<dbReference type="KEGG" id="sma:SAVERM_2072"/>
<evidence type="ECO:0000313" key="3">
    <source>
        <dbReference type="Proteomes" id="UP000000428"/>
    </source>
</evidence>
<dbReference type="EMBL" id="BA000030">
    <property type="protein sequence ID" value="BAC69783.1"/>
    <property type="molecule type" value="Genomic_DNA"/>
</dbReference>
<reference evidence="2 3" key="3">
    <citation type="journal article" date="2014" name="J. Ind. Microbiol. Biotechnol.">
        <title>Genome mining of the Streptomyces avermitilis genome and development of genome-minimized hosts for heterologous expression of biosynthetic gene clusters.</title>
        <authorList>
            <person name="Ikeda H."/>
            <person name="Shin-ya K."/>
            <person name="Omura S."/>
        </authorList>
    </citation>
    <scope>NUCLEOTIDE SEQUENCE [LARGE SCALE GENOMIC DNA]</scope>
    <source>
        <strain evidence="3">ATCC 31267 / DSM 46492 / JCM 5070 / NBRC 14893 / NCIMB 12804 / NRRL 8165 / MA-4680</strain>
    </source>
</reference>
<keyword evidence="3" id="KW-1185">Reference proteome</keyword>
<keyword evidence="1" id="KW-0812">Transmembrane</keyword>
<name>Q82LD8_STRAW</name>
<keyword evidence="1" id="KW-1133">Transmembrane helix</keyword>
<accession>Q82LD8</accession>
<proteinExistence type="predicted"/>
<dbReference type="HOGENOM" id="CLU_2398209_0_0_11"/>